<keyword evidence="5 8" id="KW-0012">Acyltransferase</keyword>
<comment type="caution">
    <text evidence="8">The sequence shown here is derived from an EMBL/GenBank/DDBJ whole genome shotgun (WGS) entry which is preliminary data.</text>
</comment>
<dbReference type="InterPro" id="IPR002123">
    <property type="entry name" value="Plipid/glycerol_acylTrfase"/>
</dbReference>
<evidence type="ECO:0000256" key="6">
    <source>
        <dbReference type="SAM" id="Phobius"/>
    </source>
</evidence>
<evidence type="ECO:0000256" key="5">
    <source>
        <dbReference type="ARBA" id="ARBA00023315"/>
    </source>
</evidence>
<sequence length="292" mass="30838">MKAHAWYPVGECGADCLAPARTRAGRSRMVLRVIRLAMLLVVLGALAPLVRLTGPDRQHRFIRWSSRRVLGALGITLVVKDRRMIDDDGVRIGGLVVANHVSFLDIPAIAAVTPARFVAKSEVLDMPGVGALARSLGVIGVVRSSLRALPGTVGRVAGVLRGGGAVVVFPEGTTWCGAASGRFRPAFFSAAHQAGAPIMPMTVEYHEDDGHHCSAAAFIADDTPLSTLRRVLAVRAMTVTVTAHPIALPTPDRRADATRAQRAVLGTRALPRLAEVATAGPGERLKIATAHC</sequence>
<dbReference type="OrthoDB" id="5184723at2"/>
<evidence type="ECO:0000259" key="7">
    <source>
        <dbReference type="SMART" id="SM00563"/>
    </source>
</evidence>
<dbReference type="AlphaFoldDB" id="A0A7I9UZR4"/>
<evidence type="ECO:0000256" key="3">
    <source>
        <dbReference type="ARBA" id="ARBA00022679"/>
    </source>
</evidence>
<dbReference type="GO" id="GO:0006654">
    <property type="term" value="P:phosphatidic acid biosynthetic process"/>
    <property type="evidence" value="ECO:0007669"/>
    <property type="project" value="TreeGrafter"/>
</dbReference>
<proteinExistence type="predicted"/>
<keyword evidence="6" id="KW-1133">Transmembrane helix</keyword>
<organism evidence="8 9">
    <name type="scientific">Gordonia crocea</name>
    <dbReference type="NCBI Taxonomy" id="589162"/>
    <lineage>
        <taxon>Bacteria</taxon>
        <taxon>Bacillati</taxon>
        <taxon>Actinomycetota</taxon>
        <taxon>Actinomycetes</taxon>
        <taxon>Mycobacteriales</taxon>
        <taxon>Gordoniaceae</taxon>
        <taxon>Gordonia</taxon>
    </lineage>
</organism>
<dbReference type="GO" id="GO:0003841">
    <property type="term" value="F:1-acylglycerol-3-phosphate O-acyltransferase activity"/>
    <property type="evidence" value="ECO:0007669"/>
    <property type="project" value="TreeGrafter"/>
</dbReference>
<dbReference type="SMART" id="SM00563">
    <property type="entry name" value="PlsC"/>
    <property type="match status" value="1"/>
</dbReference>
<dbReference type="SUPFAM" id="SSF69593">
    <property type="entry name" value="Glycerol-3-phosphate (1)-acyltransferase"/>
    <property type="match status" value="1"/>
</dbReference>
<evidence type="ECO:0000313" key="9">
    <source>
        <dbReference type="Proteomes" id="UP000444980"/>
    </source>
</evidence>
<accession>A0A7I9UZR4</accession>
<dbReference type="Proteomes" id="UP000444980">
    <property type="component" value="Unassembled WGS sequence"/>
</dbReference>
<evidence type="ECO:0000313" key="8">
    <source>
        <dbReference type="EMBL" id="GED98369.1"/>
    </source>
</evidence>
<keyword evidence="6" id="KW-0812">Transmembrane</keyword>
<gene>
    <name evidence="8" type="ORF">nbrc107697_24080</name>
</gene>
<protein>
    <submittedName>
        <fullName evidence="8">Putative acyltransferase</fullName>
    </submittedName>
</protein>
<feature type="transmembrane region" description="Helical" evidence="6">
    <location>
        <begin position="29"/>
        <end position="50"/>
    </location>
</feature>
<dbReference type="EMBL" id="BJOU01000002">
    <property type="protein sequence ID" value="GED98369.1"/>
    <property type="molecule type" value="Genomic_DNA"/>
</dbReference>
<dbReference type="CDD" id="cd07989">
    <property type="entry name" value="LPLAT_AGPAT-like"/>
    <property type="match status" value="1"/>
</dbReference>
<keyword evidence="3 8" id="KW-0808">Transferase</keyword>
<keyword evidence="4" id="KW-0443">Lipid metabolism</keyword>
<dbReference type="PANTHER" id="PTHR10434">
    <property type="entry name" value="1-ACYL-SN-GLYCEROL-3-PHOSPHATE ACYLTRANSFERASE"/>
    <property type="match status" value="1"/>
</dbReference>
<reference evidence="9" key="1">
    <citation type="submission" date="2019-06" db="EMBL/GenBank/DDBJ databases">
        <title>Gordonia isolated from sludge of a wastewater treatment plant.</title>
        <authorList>
            <person name="Tamura T."/>
            <person name="Aoyama K."/>
            <person name="Kang Y."/>
            <person name="Saito S."/>
            <person name="Akiyama N."/>
            <person name="Yazawa K."/>
            <person name="Gonoi T."/>
            <person name="Mikami Y."/>
        </authorList>
    </citation>
    <scope>NUCLEOTIDE SEQUENCE [LARGE SCALE GENOMIC DNA]</scope>
    <source>
        <strain evidence="9">NBRC 107697</strain>
    </source>
</reference>
<dbReference type="Pfam" id="PF01553">
    <property type="entry name" value="Acyltransferase"/>
    <property type="match status" value="1"/>
</dbReference>
<comment type="pathway">
    <text evidence="1">Lipid metabolism.</text>
</comment>
<feature type="domain" description="Phospholipid/glycerol acyltransferase" evidence="7">
    <location>
        <begin position="94"/>
        <end position="206"/>
    </location>
</feature>
<evidence type="ECO:0000256" key="2">
    <source>
        <dbReference type="ARBA" id="ARBA00022516"/>
    </source>
</evidence>
<name>A0A7I9UZR4_9ACTN</name>
<dbReference type="PANTHER" id="PTHR10434:SF64">
    <property type="entry name" value="1-ACYL-SN-GLYCEROL-3-PHOSPHATE ACYLTRANSFERASE-RELATED"/>
    <property type="match status" value="1"/>
</dbReference>
<dbReference type="RefSeq" id="WP_161927799.1">
    <property type="nucleotide sequence ID" value="NZ_BJOU01000002.1"/>
</dbReference>
<keyword evidence="9" id="KW-1185">Reference proteome</keyword>
<evidence type="ECO:0000256" key="4">
    <source>
        <dbReference type="ARBA" id="ARBA00023098"/>
    </source>
</evidence>
<keyword evidence="2" id="KW-0444">Lipid biosynthesis</keyword>
<evidence type="ECO:0000256" key="1">
    <source>
        <dbReference type="ARBA" id="ARBA00005189"/>
    </source>
</evidence>
<keyword evidence="6" id="KW-0472">Membrane</keyword>